<gene>
    <name evidence="1" type="ORF">SAMN03080594_108146</name>
</gene>
<proteinExistence type="predicted"/>
<organism evidence="1 2">
    <name type="scientific">Arenibacter palladensis</name>
    <dbReference type="NCBI Taxonomy" id="237373"/>
    <lineage>
        <taxon>Bacteria</taxon>
        <taxon>Pseudomonadati</taxon>
        <taxon>Bacteroidota</taxon>
        <taxon>Flavobacteriia</taxon>
        <taxon>Flavobacteriales</taxon>
        <taxon>Flavobacteriaceae</taxon>
        <taxon>Arenibacter</taxon>
    </lineage>
</organism>
<protein>
    <submittedName>
        <fullName evidence="1">Uncharacterized protein</fullName>
    </submittedName>
</protein>
<evidence type="ECO:0000313" key="1">
    <source>
        <dbReference type="EMBL" id="SHF86527.1"/>
    </source>
</evidence>
<dbReference type="AlphaFoldDB" id="A0A1M5F4S8"/>
<evidence type="ECO:0000313" key="2">
    <source>
        <dbReference type="Proteomes" id="UP000184406"/>
    </source>
</evidence>
<accession>A0A1M5F4S8</accession>
<reference evidence="2" key="1">
    <citation type="submission" date="2016-11" db="EMBL/GenBank/DDBJ databases">
        <authorList>
            <person name="Varghese N."/>
            <person name="Submissions S."/>
        </authorList>
    </citation>
    <scope>NUCLEOTIDE SEQUENCE [LARGE SCALE GENOMIC DNA]</scope>
    <source>
        <strain evidence="2">DSM 17539</strain>
    </source>
</reference>
<dbReference type="EMBL" id="FQUX01000008">
    <property type="protein sequence ID" value="SHF86527.1"/>
    <property type="molecule type" value="Genomic_DNA"/>
</dbReference>
<keyword evidence="2" id="KW-1185">Reference proteome</keyword>
<dbReference type="Proteomes" id="UP000184406">
    <property type="component" value="Unassembled WGS sequence"/>
</dbReference>
<name>A0A1M5F4S8_9FLAO</name>
<sequence>MIEVGIIMSRAARIEAVETGSTEMYGRMFTLMHLHKVIHFSI</sequence>